<feature type="transmembrane region" description="Helical" evidence="1">
    <location>
        <begin position="107"/>
        <end position="126"/>
    </location>
</feature>
<keyword evidence="3" id="KW-1185">Reference proteome</keyword>
<evidence type="ECO:0008006" key="4">
    <source>
        <dbReference type="Google" id="ProtNLM"/>
    </source>
</evidence>
<dbReference type="RefSeq" id="WP_182213176.1">
    <property type="nucleotide sequence ID" value="NZ_JACEZS010000001.1"/>
</dbReference>
<feature type="transmembrane region" description="Helical" evidence="1">
    <location>
        <begin position="69"/>
        <end position="95"/>
    </location>
</feature>
<reference evidence="2 3" key="1">
    <citation type="submission" date="2020-07" db="EMBL/GenBank/DDBJ databases">
        <title>Novel species isolated from subtropical streams in China.</title>
        <authorList>
            <person name="Lu H."/>
        </authorList>
    </citation>
    <scope>NUCLEOTIDE SEQUENCE [LARGE SCALE GENOMIC DNA]</scope>
    <source>
        <strain evidence="2 3">FT3S</strain>
    </source>
</reference>
<comment type="caution">
    <text evidence="2">The sequence shown here is derived from an EMBL/GenBank/DDBJ whole genome shotgun (WGS) entry which is preliminary data.</text>
</comment>
<evidence type="ECO:0000313" key="2">
    <source>
        <dbReference type="EMBL" id="MBA5604009.1"/>
    </source>
</evidence>
<keyword evidence="1" id="KW-1133">Transmembrane helix</keyword>
<dbReference type="AlphaFoldDB" id="A0A7W2I539"/>
<feature type="transmembrane region" description="Helical" evidence="1">
    <location>
        <begin position="138"/>
        <end position="157"/>
    </location>
</feature>
<name>A0A7W2I539_9BURK</name>
<keyword evidence="1" id="KW-0472">Membrane</keyword>
<feature type="transmembrane region" description="Helical" evidence="1">
    <location>
        <begin position="47"/>
        <end position="63"/>
    </location>
</feature>
<accession>A0A7W2I539</accession>
<sequence length="166" mass="18022">MELHLHSHRWEARLPDWAAATVAGFGAGGILMLLEIVWAASTGRDPWLTSHMIAAMVLGWNALQTSGYSLGIVVWALVIHYVLGMAFGVMLAAIVAPFHLDSSAGMALLAGAVFGLLLYLLDFYGMSGAFTWVRELRGWPTAIGHVVFGMSAAIIYLKLEQPEQPR</sequence>
<keyword evidence="1" id="KW-0812">Transmembrane</keyword>
<dbReference type="EMBL" id="JACEZS010000001">
    <property type="protein sequence ID" value="MBA5604009.1"/>
    <property type="molecule type" value="Genomic_DNA"/>
</dbReference>
<proteinExistence type="predicted"/>
<protein>
    <recommendedName>
        <fullName evidence="4">DUF2938 family protein</fullName>
    </recommendedName>
</protein>
<evidence type="ECO:0000256" key="1">
    <source>
        <dbReference type="SAM" id="Phobius"/>
    </source>
</evidence>
<gene>
    <name evidence="2" type="ORF">H3H36_01355</name>
</gene>
<dbReference type="Proteomes" id="UP000566711">
    <property type="component" value="Unassembled WGS sequence"/>
</dbReference>
<feature type="transmembrane region" description="Helical" evidence="1">
    <location>
        <begin position="17"/>
        <end position="40"/>
    </location>
</feature>
<evidence type="ECO:0000313" key="3">
    <source>
        <dbReference type="Proteomes" id="UP000566711"/>
    </source>
</evidence>
<organism evidence="2 3">
    <name type="scientific">Rugamonas fusca</name>
    <dbReference type="NCBI Taxonomy" id="2758568"/>
    <lineage>
        <taxon>Bacteria</taxon>
        <taxon>Pseudomonadati</taxon>
        <taxon>Pseudomonadota</taxon>
        <taxon>Betaproteobacteria</taxon>
        <taxon>Burkholderiales</taxon>
        <taxon>Oxalobacteraceae</taxon>
        <taxon>Telluria group</taxon>
        <taxon>Rugamonas</taxon>
    </lineage>
</organism>